<name>V5IEY6_IXORI</name>
<organism evidence="2">
    <name type="scientific">Ixodes ricinus</name>
    <name type="common">Common tick</name>
    <name type="synonym">Acarus ricinus</name>
    <dbReference type="NCBI Taxonomy" id="34613"/>
    <lineage>
        <taxon>Eukaryota</taxon>
        <taxon>Metazoa</taxon>
        <taxon>Ecdysozoa</taxon>
        <taxon>Arthropoda</taxon>
        <taxon>Chelicerata</taxon>
        <taxon>Arachnida</taxon>
        <taxon>Acari</taxon>
        <taxon>Parasitiformes</taxon>
        <taxon>Ixodida</taxon>
        <taxon>Ixodoidea</taxon>
        <taxon>Ixodidae</taxon>
        <taxon>Ixodinae</taxon>
        <taxon>Ixodes</taxon>
    </lineage>
</organism>
<dbReference type="GO" id="GO:0003676">
    <property type="term" value="F:nucleic acid binding"/>
    <property type="evidence" value="ECO:0007669"/>
    <property type="project" value="InterPro"/>
</dbReference>
<evidence type="ECO:0000256" key="1">
    <source>
        <dbReference type="SAM" id="MobiDB-lite"/>
    </source>
</evidence>
<evidence type="ECO:0000313" key="2">
    <source>
        <dbReference type="EMBL" id="JAB75096.1"/>
    </source>
</evidence>
<feature type="non-terminal residue" evidence="2">
    <location>
        <position position="1"/>
    </location>
</feature>
<dbReference type="AlphaFoldDB" id="V5IEY6"/>
<proteinExistence type="evidence at transcript level"/>
<dbReference type="SUPFAM" id="SSF54928">
    <property type="entry name" value="RNA-binding domain, RBD"/>
    <property type="match status" value="1"/>
</dbReference>
<feature type="region of interest" description="Disordered" evidence="1">
    <location>
        <begin position="1"/>
        <end position="33"/>
    </location>
</feature>
<sequence length="315" mass="32033">DKKKAGKAGQEASTPKTGKRKADDDYSGGGSDAKKLKLEDYIPESCIDSLEKKKSCSLIITLGRDARASDITDISGDIINLALKGDKAFARYIDEETAEANLEVFEQAVGQGKVVHVERCSAPHESDAQGNMLDVFRVPFDCSVNQLKKLFPGSRVFVLNDGFARLHFQSTEQLLSAVQNPECHTIGGNSVRFSLVKKFGGQGGGGFKGGNQSWNQGGGGGGGGYNSGGNRSFGGGRGGGGRDSWGGGGGGRGGRGGQSWGRGGRGGGGGKFGGGRGGGGDYGGRGGGRGRGFGGRGGGRGGGGRKFQGDGGGDE</sequence>
<accession>V5IEY6</accession>
<dbReference type="EMBL" id="GANP01009372">
    <property type="protein sequence ID" value="JAB75096.1"/>
    <property type="molecule type" value="mRNA"/>
</dbReference>
<protein>
    <submittedName>
        <fullName evidence="2">Putative erythrocyte membrane protein 1</fullName>
    </submittedName>
</protein>
<dbReference type="InterPro" id="IPR035979">
    <property type="entry name" value="RBD_domain_sf"/>
</dbReference>
<reference evidence="2" key="1">
    <citation type="journal article" date="2015" name="Sci. Rep.">
        <title>Tissue- and time-dependent transcription in Ixodes ricinus salivary glands and midguts when blood feeding on the vertebrate host.</title>
        <authorList>
            <person name="Kotsyfakis M."/>
            <person name="Schwarz A."/>
            <person name="Erhart J."/>
            <person name="Ribeiro J.M."/>
        </authorList>
    </citation>
    <scope>NUCLEOTIDE SEQUENCE</scope>
    <source>
        <tissue evidence="2">Salivary gland and midgut</tissue>
    </source>
</reference>
<feature type="region of interest" description="Disordered" evidence="1">
    <location>
        <begin position="207"/>
        <end position="315"/>
    </location>
</feature>
<feature type="compositionally biased region" description="Gly residues" evidence="1">
    <location>
        <begin position="216"/>
        <end position="315"/>
    </location>
</feature>